<sequence>MSQRRHTLRLIEKQAECQGIVLRPLSAKVLPPTGPEDADVVDRDLLLDVAGRGRKVQLALASKLNLTGFSAPAGGCLLTDKNFSRRVRDLLQHSDDLSHEDLEALRIGRHYRIRPGLKVIVGRRESENDRLESLSSGKVLFSPSDFPGPVILVVGKPDSEELELIGGLIRRYSKQTYREGKISVHDPETGTQIVQATGVPSDDWLTQHLI</sequence>
<name>A0A9D6V2C3_9BACT</name>
<evidence type="ECO:0000259" key="1">
    <source>
        <dbReference type="Pfam" id="PF18297"/>
    </source>
</evidence>
<dbReference type="Pfam" id="PF18297">
    <property type="entry name" value="NFACT-R_2"/>
    <property type="match status" value="1"/>
</dbReference>
<feature type="domain" description="NFACT protein RNA binding" evidence="1">
    <location>
        <begin position="108"/>
        <end position="202"/>
    </location>
</feature>
<accession>A0A9D6V2C3</accession>
<evidence type="ECO:0000313" key="3">
    <source>
        <dbReference type="Proteomes" id="UP000807825"/>
    </source>
</evidence>
<gene>
    <name evidence="2" type="ORF">HY912_12055</name>
</gene>
<dbReference type="Proteomes" id="UP000807825">
    <property type="component" value="Unassembled WGS sequence"/>
</dbReference>
<dbReference type="AlphaFoldDB" id="A0A9D6V2C3"/>
<comment type="caution">
    <text evidence="2">The sequence shown here is derived from an EMBL/GenBank/DDBJ whole genome shotgun (WGS) entry which is preliminary data.</text>
</comment>
<organism evidence="2 3">
    <name type="scientific">Desulfomonile tiedjei</name>
    <dbReference type="NCBI Taxonomy" id="2358"/>
    <lineage>
        <taxon>Bacteria</taxon>
        <taxon>Pseudomonadati</taxon>
        <taxon>Thermodesulfobacteriota</taxon>
        <taxon>Desulfomonilia</taxon>
        <taxon>Desulfomonilales</taxon>
        <taxon>Desulfomonilaceae</taxon>
        <taxon>Desulfomonile</taxon>
    </lineage>
</organism>
<proteinExistence type="predicted"/>
<dbReference type="EMBL" id="JACRDE010000318">
    <property type="protein sequence ID" value="MBI5250219.1"/>
    <property type="molecule type" value="Genomic_DNA"/>
</dbReference>
<dbReference type="InterPro" id="IPR059101">
    <property type="entry name" value="NFACT-R_2"/>
</dbReference>
<protein>
    <recommendedName>
        <fullName evidence="1">NFACT protein RNA binding domain-containing protein</fullName>
    </recommendedName>
</protein>
<reference evidence="2" key="1">
    <citation type="submission" date="2020-07" db="EMBL/GenBank/DDBJ databases">
        <title>Huge and variable diversity of episymbiotic CPR bacteria and DPANN archaea in groundwater ecosystems.</title>
        <authorList>
            <person name="He C.Y."/>
            <person name="Keren R."/>
            <person name="Whittaker M."/>
            <person name="Farag I.F."/>
            <person name="Doudna J."/>
            <person name="Cate J.H.D."/>
            <person name="Banfield J.F."/>
        </authorList>
    </citation>
    <scope>NUCLEOTIDE SEQUENCE</scope>
    <source>
        <strain evidence="2">NC_groundwater_1664_Pr3_B-0.1um_52_9</strain>
    </source>
</reference>
<evidence type="ECO:0000313" key="2">
    <source>
        <dbReference type="EMBL" id="MBI5250219.1"/>
    </source>
</evidence>